<sequence length="106" mass="12225">MRRSPPSLSYPNSTLRLELPYSWPDGLQTVWRFAMRSSAQLWIWFQTKCSEGLAASSNLLHKVCGSGLVLRRLSLCEIINKRRTFFCTLGVLVKCLWKYSAHQNAF</sequence>
<protein>
    <submittedName>
        <fullName evidence="1">Uncharacterized protein</fullName>
    </submittedName>
</protein>
<reference evidence="1 2" key="1">
    <citation type="submission" date="2021-06" db="EMBL/GenBank/DDBJ databases">
        <authorList>
            <person name="Palmer J.M."/>
        </authorList>
    </citation>
    <scope>NUCLEOTIDE SEQUENCE [LARGE SCALE GENOMIC DNA]</scope>
    <source>
        <strain evidence="1 2">GA_2019</strain>
        <tissue evidence="1">Muscle</tissue>
    </source>
</reference>
<dbReference type="EMBL" id="JAHRIO010010848">
    <property type="protein sequence ID" value="MEQ2161775.1"/>
    <property type="molecule type" value="Genomic_DNA"/>
</dbReference>
<evidence type="ECO:0000313" key="1">
    <source>
        <dbReference type="EMBL" id="MEQ2161775.1"/>
    </source>
</evidence>
<name>A0ABV0MRR5_9TELE</name>
<accession>A0ABV0MRR5</accession>
<gene>
    <name evidence="1" type="ORF">GOODEAATRI_012974</name>
</gene>
<evidence type="ECO:0000313" key="2">
    <source>
        <dbReference type="Proteomes" id="UP001476798"/>
    </source>
</evidence>
<keyword evidence="2" id="KW-1185">Reference proteome</keyword>
<organism evidence="1 2">
    <name type="scientific">Goodea atripinnis</name>
    <dbReference type="NCBI Taxonomy" id="208336"/>
    <lineage>
        <taxon>Eukaryota</taxon>
        <taxon>Metazoa</taxon>
        <taxon>Chordata</taxon>
        <taxon>Craniata</taxon>
        <taxon>Vertebrata</taxon>
        <taxon>Euteleostomi</taxon>
        <taxon>Actinopterygii</taxon>
        <taxon>Neopterygii</taxon>
        <taxon>Teleostei</taxon>
        <taxon>Neoteleostei</taxon>
        <taxon>Acanthomorphata</taxon>
        <taxon>Ovalentaria</taxon>
        <taxon>Atherinomorphae</taxon>
        <taxon>Cyprinodontiformes</taxon>
        <taxon>Goodeidae</taxon>
        <taxon>Goodea</taxon>
    </lineage>
</organism>
<comment type="caution">
    <text evidence="1">The sequence shown here is derived from an EMBL/GenBank/DDBJ whole genome shotgun (WGS) entry which is preliminary data.</text>
</comment>
<proteinExistence type="predicted"/>
<dbReference type="Proteomes" id="UP001476798">
    <property type="component" value="Unassembled WGS sequence"/>
</dbReference>